<dbReference type="Pfam" id="PF02056">
    <property type="entry name" value="Glyco_hydro_4"/>
    <property type="match status" value="1"/>
</dbReference>
<comment type="cofactor">
    <cofactor evidence="1">
        <name>Mn(2+)</name>
        <dbReference type="ChEBI" id="CHEBI:29035"/>
    </cofactor>
</comment>
<keyword evidence="3" id="KW-0479">Metal-binding</keyword>
<gene>
    <name evidence="11" type="ORF">OPW20_08755</name>
</gene>
<evidence type="ECO:0000256" key="2">
    <source>
        <dbReference type="ARBA" id="ARBA00010141"/>
    </source>
</evidence>
<evidence type="ECO:0000256" key="6">
    <source>
        <dbReference type="ARBA" id="ARBA00023211"/>
    </source>
</evidence>
<reference evidence="11" key="1">
    <citation type="submission" date="2022-11" db="EMBL/GenBank/DDBJ databases">
        <title>Role of the vibriolysin VemA secreted by the emergent pathogen Vibrio europaeus in the colonization of Manila clam mucus.</title>
        <authorList>
            <person name="Martinez C."/>
            <person name="Rodriguez S."/>
            <person name="Vences A."/>
            <person name="Barja J.L."/>
            <person name="Toranzo A.E."/>
            <person name="Dubert J."/>
        </authorList>
    </citation>
    <scope>NUCLEOTIDE SEQUENCE</scope>
    <source>
        <strain evidence="11">3454</strain>
    </source>
</reference>
<feature type="domain" description="Glycosyl hydrolase family 4 C-terminal" evidence="10">
    <location>
        <begin position="198"/>
        <end position="421"/>
    </location>
</feature>
<dbReference type="EMBL" id="JAPFIT010000012">
    <property type="protein sequence ID" value="MDC5740157.1"/>
    <property type="molecule type" value="Genomic_DNA"/>
</dbReference>
<dbReference type="InterPro" id="IPR053715">
    <property type="entry name" value="GH4_Enzyme_sf"/>
</dbReference>
<keyword evidence="6" id="KW-0464">Manganese</keyword>
<keyword evidence="5 9" id="KW-0520">NAD</keyword>
<dbReference type="SUPFAM" id="SSF51735">
    <property type="entry name" value="NAD(P)-binding Rossmann-fold domains"/>
    <property type="match status" value="1"/>
</dbReference>
<sequence length="453" mass="50915">MMNTPKITFIGAGSTIFVKNILGDVFHKPALKNAHIALMDIDGTRLEESYLVVSKLMQSAGATGSISCHLDQREALESADFVIIAFQIGGYEPCTVTDFEVCKRHGLEQTIADTLGPGGIMRSLRTIPHLWKVCEDMSEVCPNATMLNYVNPMAMNTWAMYEKYPCIKQVGLCHSVQGTAEELARDLNLDYKDLRYTCAGINHMAYYLTLEKKTEQGDYVDIYPDLLAAFESGQAPKPGLHHNGRCTNLVRYEMFKKLGYFVTESSEHFSEYTPYFIKPNRPDLIERYKVPLDEYPKRCVEQIADWKQDLEAFKKADEITVNESHEYASTIMNSIWTGTPSVIYGNVKNEALIDNLPQGCCVEVACLVDANGVQPIKAGRLPNHLAALMQTNINVQTLLTEAILTENRERIYHAAMLDPHTAAVLGLEEIYALVDDLIEAHRGWLPDWVHPKV</sequence>
<dbReference type="PANTHER" id="PTHR32092:SF6">
    <property type="entry name" value="ALPHA-GALACTOSIDASE"/>
    <property type="match status" value="1"/>
</dbReference>
<name>A0ABT5GSK1_9VIBR</name>
<evidence type="ECO:0000256" key="7">
    <source>
        <dbReference type="ARBA" id="ARBA00023277"/>
    </source>
</evidence>
<proteinExistence type="inferred from homology"/>
<dbReference type="InterPro" id="IPR019802">
    <property type="entry name" value="GlycHydrolase_4_CS"/>
</dbReference>
<keyword evidence="12" id="KW-1185">Reference proteome</keyword>
<dbReference type="Proteomes" id="UP001150001">
    <property type="component" value="Unassembled WGS sequence"/>
</dbReference>
<accession>A0ABT5GSK1</accession>
<evidence type="ECO:0000256" key="8">
    <source>
        <dbReference type="ARBA" id="ARBA00023295"/>
    </source>
</evidence>
<evidence type="ECO:0000313" key="11">
    <source>
        <dbReference type="EMBL" id="MDC5740157.1"/>
    </source>
</evidence>
<comment type="caution">
    <text evidence="11">The sequence shown here is derived from an EMBL/GenBank/DDBJ whole genome shotgun (WGS) entry which is preliminary data.</text>
</comment>
<evidence type="ECO:0000256" key="4">
    <source>
        <dbReference type="ARBA" id="ARBA00022801"/>
    </source>
</evidence>
<dbReference type="Gene3D" id="3.90.1820.10">
    <property type="entry name" value="AglA-like glucosidase"/>
    <property type="match status" value="1"/>
</dbReference>
<dbReference type="NCBIfam" id="NF011657">
    <property type="entry name" value="PRK15076.1"/>
    <property type="match status" value="1"/>
</dbReference>
<dbReference type="PRINTS" id="PR00732">
    <property type="entry name" value="GLHYDRLASE4"/>
</dbReference>
<dbReference type="PROSITE" id="PS01324">
    <property type="entry name" value="GLYCOSYL_HYDROL_F4"/>
    <property type="match status" value="1"/>
</dbReference>
<evidence type="ECO:0000256" key="3">
    <source>
        <dbReference type="ARBA" id="ARBA00022723"/>
    </source>
</evidence>
<dbReference type="SUPFAM" id="SSF56327">
    <property type="entry name" value="LDH C-terminal domain-like"/>
    <property type="match status" value="1"/>
</dbReference>
<evidence type="ECO:0000256" key="1">
    <source>
        <dbReference type="ARBA" id="ARBA00001936"/>
    </source>
</evidence>
<dbReference type="Pfam" id="PF11975">
    <property type="entry name" value="Glyco_hydro_4C"/>
    <property type="match status" value="1"/>
</dbReference>
<protein>
    <submittedName>
        <fullName evidence="11">Alpha-glucosidase/alpha-galactosidase</fullName>
    </submittedName>
</protein>
<comment type="similarity">
    <text evidence="2 9">Belongs to the glycosyl hydrolase 4 family.</text>
</comment>
<dbReference type="InterPro" id="IPR015955">
    <property type="entry name" value="Lactate_DH/Glyco_Ohase_4_C"/>
</dbReference>
<evidence type="ECO:0000259" key="10">
    <source>
        <dbReference type="Pfam" id="PF11975"/>
    </source>
</evidence>
<keyword evidence="8 9" id="KW-0326">Glycosidase</keyword>
<keyword evidence="4 9" id="KW-0378">Hydrolase</keyword>
<dbReference type="InterPro" id="IPR001088">
    <property type="entry name" value="Glyco_hydro_4"/>
</dbReference>
<comment type="cofactor">
    <cofactor evidence="9">
        <name>NAD(+)</name>
        <dbReference type="ChEBI" id="CHEBI:57540"/>
    </cofactor>
    <text evidence="9">Binds 1 NAD(+) per subunit.</text>
</comment>
<evidence type="ECO:0000256" key="9">
    <source>
        <dbReference type="RuleBase" id="RU361152"/>
    </source>
</evidence>
<evidence type="ECO:0000256" key="5">
    <source>
        <dbReference type="ARBA" id="ARBA00023027"/>
    </source>
</evidence>
<evidence type="ECO:0000313" key="12">
    <source>
        <dbReference type="Proteomes" id="UP001150001"/>
    </source>
</evidence>
<dbReference type="PANTHER" id="PTHR32092">
    <property type="entry name" value="6-PHOSPHO-BETA-GLUCOSIDASE-RELATED"/>
    <property type="match status" value="1"/>
</dbReference>
<dbReference type="InterPro" id="IPR022616">
    <property type="entry name" value="Glyco_hydro_4_C"/>
</dbReference>
<organism evidence="11 12">
    <name type="scientific">Vibrio europaeus</name>
    <dbReference type="NCBI Taxonomy" id="300876"/>
    <lineage>
        <taxon>Bacteria</taxon>
        <taxon>Pseudomonadati</taxon>
        <taxon>Pseudomonadota</taxon>
        <taxon>Gammaproteobacteria</taxon>
        <taxon>Vibrionales</taxon>
        <taxon>Vibrionaceae</taxon>
        <taxon>Vibrio</taxon>
        <taxon>Vibrio oreintalis group</taxon>
    </lineage>
</organism>
<dbReference type="CDD" id="cd05297">
    <property type="entry name" value="GH4_alpha_glucosidase_galactosidase"/>
    <property type="match status" value="1"/>
</dbReference>
<dbReference type="InterPro" id="IPR036291">
    <property type="entry name" value="NAD(P)-bd_dom_sf"/>
</dbReference>
<keyword evidence="7" id="KW-0119">Carbohydrate metabolism</keyword>